<dbReference type="PANTHER" id="PTHR36437:SF2">
    <property type="entry name" value="GLYOXALASE_BLEOMYCIN RESISTANCE PROTEIN_DIOXYGENASE"/>
    <property type="match status" value="1"/>
</dbReference>
<organism evidence="2 3">
    <name type="scientific">Microcystis aeruginosa KW</name>
    <dbReference type="NCBI Taxonomy" id="1960155"/>
    <lineage>
        <taxon>Bacteria</taxon>
        <taxon>Bacillati</taxon>
        <taxon>Cyanobacteriota</taxon>
        <taxon>Cyanophyceae</taxon>
        <taxon>Oscillatoriophycideae</taxon>
        <taxon>Chroococcales</taxon>
        <taxon>Microcystaceae</taxon>
        <taxon>Microcystis</taxon>
    </lineage>
</organism>
<reference evidence="2 3" key="1">
    <citation type="submission" date="2017-02" db="EMBL/GenBank/DDBJ databases">
        <title>Genome sequence of Microcystis aeruginosa KW.</title>
        <authorList>
            <person name="Oh H.-M."/>
            <person name="Ahn C.-Y."/>
            <person name="Jeong H."/>
            <person name="Srivastava A."/>
            <person name="Lee H.-G."/>
            <person name="Kang S.-R."/>
        </authorList>
    </citation>
    <scope>NUCLEOTIDE SEQUENCE [LARGE SCALE GENOMIC DNA]</scope>
    <source>
        <strain evidence="2 3">KW</strain>
    </source>
</reference>
<proteinExistence type="predicted"/>
<evidence type="ECO:0000259" key="1">
    <source>
        <dbReference type="PROSITE" id="PS51819"/>
    </source>
</evidence>
<dbReference type="RefSeq" id="WP_079205708.1">
    <property type="nucleotide sequence ID" value="NZ_MVGR01000002.1"/>
</dbReference>
<dbReference type="InterPro" id="IPR037523">
    <property type="entry name" value="VOC_core"/>
</dbReference>
<feature type="domain" description="VOC" evidence="1">
    <location>
        <begin position="4"/>
        <end position="129"/>
    </location>
</feature>
<sequence length="131" mass="15308">MIKCLGTVPVFVSDSEQALGFYRDKLGFKVVADHQLNEEFRWLTVVTPDAQTELCLYCPISFTEDSEDLKKRIGTWTGMVFLTDNLHETFQEMREKGVEFETPQPIEQPWGLEIWFRDPDGNRFNLVERKS</sequence>
<evidence type="ECO:0000313" key="3">
    <source>
        <dbReference type="Proteomes" id="UP000189835"/>
    </source>
</evidence>
<dbReference type="Proteomes" id="UP000189835">
    <property type="component" value="Unassembled WGS sequence"/>
</dbReference>
<dbReference type="PANTHER" id="PTHR36437">
    <property type="entry name" value="GLYOXALASE/BLEOMYCIN RESISTANCE PROTEIN/DIOXYGENASE"/>
    <property type="match status" value="1"/>
</dbReference>
<dbReference type="SUPFAM" id="SSF54593">
    <property type="entry name" value="Glyoxalase/Bleomycin resistance protein/Dihydroxybiphenyl dioxygenase"/>
    <property type="match status" value="1"/>
</dbReference>
<dbReference type="PROSITE" id="PS51819">
    <property type="entry name" value="VOC"/>
    <property type="match status" value="1"/>
</dbReference>
<evidence type="ECO:0000313" key="2">
    <source>
        <dbReference type="EMBL" id="OPF19745.1"/>
    </source>
</evidence>
<dbReference type="Pfam" id="PF00903">
    <property type="entry name" value="Glyoxalase"/>
    <property type="match status" value="1"/>
</dbReference>
<accession>A0A1V4BYR4</accession>
<dbReference type="AlphaFoldDB" id="A0A1V4BYR4"/>
<dbReference type="EMBL" id="MVGR01000002">
    <property type="protein sequence ID" value="OPF19745.1"/>
    <property type="molecule type" value="Genomic_DNA"/>
</dbReference>
<protein>
    <recommendedName>
        <fullName evidence="1">VOC domain-containing protein</fullName>
    </recommendedName>
</protein>
<dbReference type="InterPro" id="IPR004360">
    <property type="entry name" value="Glyas_Fos-R_dOase_dom"/>
</dbReference>
<gene>
    <name evidence="2" type="ORF">B1L04_02880</name>
</gene>
<name>A0A1V4BYR4_MICAE</name>
<dbReference type="InterPro" id="IPR029068">
    <property type="entry name" value="Glyas_Bleomycin-R_OHBP_Dase"/>
</dbReference>
<comment type="caution">
    <text evidence="2">The sequence shown here is derived from an EMBL/GenBank/DDBJ whole genome shotgun (WGS) entry which is preliminary data.</text>
</comment>
<dbReference type="Gene3D" id="3.10.180.10">
    <property type="entry name" value="2,3-Dihydroxybiphenyl 1,2-Dioxygenase, domain 1"/>
    <property type="match status" value="1"/>
</dbReference>